<name>A0A3M7PHR2_BRAPC</name>
<reference evidence="1 2" key="1">
    <citation type="journal article" date="2018" name="Sci. Rep.">
        <title>Genomic signatures of local adaptation to the degree of environmental predictability in rotifers.</title>
        <authorList>
            <person name="Franch-Gras L."/>
            <person name="Hahn C."/>
            <person name="Garcia-Roger E.M."/>
            <person name="Carmona M.J."/>
            <person name="Serra M."/>
            <person name="Gomez A."/>
        </authorList>
    </citation>
    <scope>NUCLEOTIDE SEQUENCE [LARGE SCALE GENOMIC DNA]</scope>
    <source>
        <strain evidence="1">HYR1</strain>
    </source>
</reference>
<evidence type="ECO:0000313" key="1">
    <source>
        <dbReference type="EMBL" id="RMZ98197.1"/>
    </source>
</evidence>
<accession>A0A3M7PHR2</accession>
<gene>
    <name evidence="1" type="ORF">BpHYR1_020699</name>
</gene>
<dbReference type="AlphaFoldDB" id="A0A3M7PHR2"/>
<keyword evidence="2" id="KW-1185">Reference proteome</keyword>
<dbReference type="Proteomes" id="UP000276133">
    <property type="component" value="Unassembled WGS sequence"/>
</dbReference>
<sequence>MAADSTYFYFVIDLDVFALLKHQDQLRLLKLFKNCRFKIYETLRKRYNFFSANLNNLFIMNNVQFCSRLFSKKN</sequence>
<dbReference type="EMBL" id="REGN01010922">
    <property type="protein sequence ID" value="RMZ98197.1"/>
    <property type="molecule type" value="Genomic_DNA"/>
</dbReference>
<proteinExistence type="predicted"/>
<protein>
    <submittedName>
        <fullName evidence="1">Uncharacterized protein</fullName>
    </submittedName>
</protein>
<evidence type="ECO:0000313" key="2">
    <source>
        <dbReference type="Proteomes" id="UP000276133"/>
    </source>
</evidence>
<comment type="caution">
    <text evidence="1">The sequence shown here is derived from an EMBL/GenBank/DDBJ whole genome shotgun (WGS) entry which is preliminary data.</text>
</comment>
<organism evidence="1 2">
    <name type="scientific">Brachionus plicatilis</name>
    <name type="common">Marine rotifer</name>
    <name type="synonym">Brachionus muelleri</name>
    <dbReference type="NCBI Taxonomy" id="10195"/>
    <lineage>
        <taxon>Eukaryota</taxon>
        <taxon>Metazoa</taxon>
        <taxon>Spiralia</taxon>
        <taxon>Gnathifera</taxon>
        <taxon>Rotifera</taxon>
        <taxon>Eurotatoria</taxon>
        <taxon>Monogononta</taxon>
        <taxon>Pseudotrocha</taxon>
        <taxon>Ploima</taxon>
        <taxon>Brachionidae</taxon>
        <taxon>Brachionus</taxon>
    </lineage>
</organism>